<keyword evidence="4 12" id="KW-0808">Transferase</keyword>
<evidence type="ECO:0000256" key="8">
    <source>
        <dbReference type="ARBA" id="ARBA00022840"/>
    </source>
</evidence>
<comment type="pathway">
    <text evidence="12">Carbohydrate metabolism; D-ribose degradation; D-ribose 5-phosphate from beta-D-ribopyranose: step 2/2.</text>
</comment>
<evidence type="ECO:0000256" key="1">
    <source>
        <dbReference type="ARBA" id="ARBA00005380"/>
    </source>
</evidence>
<dbReference type="Proteomes" id="UP000278804">
    <property type="component" value="Chromosome"/>
</dbReference>
<evidence type="ECO:0000313" key="15">
    <source>
        <dbReference type="Proteomes" id="UP000278804"/>
    </source>
</evidence>
<feature type="binding site" evidence="12">
    <location>
        <position position="251"/>
    </location>
    <ligand>
        <name>substrate</name>
    </ligand>
</feature>
<evidence type="ECO:0000256" key="11">
    <source>
        <dbReference type="ARBA" id="ARBA00023277"/>
    </source>
</evidence>
<comment type="similarity">
    <text evidence="12">Belongs to the carbohydrate kinase PfkB family. Ribokinase subfamily.</text>
</comment>
<comment type="cofactor">
    <cofactor evidence="12">
        <name>Mg(2+)</name>
        <dbReference type="ChEBI" id="CHEBI:18420"/>
    </cofactor>
    <text evidence="12">Requires a divalent cation, most likely magnesium in vivo, as an electrophilic catalyst to aid phosphoryl group transfer. It is the chelate of the metal and the nucleotide that is the actual substrate.</text>
</comment>
<keyword evidence="5 12" id="KW-0479">Metal-binding</keyword>
<feature type="binding site" evidence="12">
    <location>
        <position position="139"/>
    </location>
    <ligand>
        <name>substrate</name>
    </ligand>
</feature>
<evidence type="ECO:0000256" key="12">
    <source>
        <dbReference type="HAMAP-Rule" id="MF_01987"/>
    </source>
</evidence>
<comment type="caution">
    <text evidence="12">Lacks conserved residue(s) required for the propagation of feature annotation.</text>
</comment>
<dbReference type="InterPro" id="IPR002173">
    <property type="entry name" value="Carboh/pur_kinase_PfkB_CS"/>
</dbReference>
<dbReference type="UniPathway" id="UPA00916">
    <property type="reaction ID" value="UER00889"/>
</dbReference>
<feature type="binding site" evidence="12">
    <location>
        <position position="247"/>
    </location>
    <ligand>
        <name>K(+)</name>
        <dbReference type="ChEBI" id="CHEBI:29103"/>
    </ligand>
</feature>
<accession>A0A3Q8S6H8</accession>
<evidence type="ECO:0000256" key="10">
    <source>
        <dbReference type="ARBA" id="ARBA00022958"/>
    </source>
</evidence>
<keyword evidence="10 12" id="KW-0630">Potassium</keyword>
<dbReference type="GO" id="GO:0005524">
    <property type="term" value="F:ATP binding"/>
    <property type="evidence" value="ECO:0007669"/>
    <property type="project" value="UniProtKB-UniRule"/>
</dbReference>
<dbReference type="GO" id="GO:0019303">
    <property type="term" value="P:D-ribose catabolic process"/>
    <property type="evidence" value="ECO:0007669"/>
    <property type="project" value="UniProtKB-UniRule"/>
</dbReference>
<gene>
    <name evidence="12" type="primary">rbsK</name>
    <name evidence="14" type="ORF">EEI45_00430</name>
</gene>
<dbReference type="CDD" id="cd01174">
    <property type="entry name" value="ribokinase"/>
    <property type="match status" value="1"/>
</dbReference>
<feature type="binding site" evidence="12">
    <location>
        <position position="245"/>
    </location>
    <ligand>
        <name>K(+)</name>
        <dbReference type="ChEBI" id="CHEBI:29103"/>
    </ligand>
</feature>
<dbReference type="RefSeq" id="WP_125163704.1">
    <property type="nucleotide sequence ID" value="NZ_CP034234.1"/>
</dbReference>
<organism evidence="14 15">
    <name type="scientific">Erysipelothrix piscisicarius</name>
    <dbReference type="NCBI Taxonomy" id="2485784"/>
    <lineage>
        <taxon>Bacteria</taxon>
        <taxon>Bacillati</taxon>
        <taxon>Bacillota</taxon>
        <taxon>Erysipelotrichia</taxon>
        <taxon>Erysipelotrichales</taxon>
        <taxon>Erysipelotrichaceae</taxon>
        <taxon>Erysipelothrix</taxon>
    </lineage>
</organism>
<dbReference type="PRINTS" id="PR00990">
    <property type="entry name" value="RIBOKINASE"/>
</dbReference>
<feature type="domain" description="Carbohydrate kinase PfkB" evidence="13">
    <location>
        <begin position="4"/>
        <end position="293"/>
    </location>
</feature>
<dbReference type="PANTHER" id="PTHR10584:SF166">
    <property type="entry name" value="RIBOKINASE"/>
    <property type="match status" value="1"/>
</dbReference>
<evidence type="ECO:0000313" key="14">
    <source>
        <dbReference type="EMBL" id="AZK43480.1"/>
    </source>
</evidence>
<keyword evidence="8 12" id="KW-0067">ATP-binding</keyword>
<protein>
    <recommendedName>
        <fullName evidence="3 12">Ribokinase</fullName>
        <shortName evidence="12">RK</shortName>
        <ecNumber evidence="2 12">2.7.1.15</ecNumber>
    </recommendedName>
</protein>
<feature type="binding site" evidence="12">
    <location>
        <begin position="40"/>
        <end position="44"/>
    </location>
    <ligand>
        <name>substrate</name>
    </ligand>
</feature>
<evidence type="ECO:0000256" key="9">
    <source>
        <dbReference type="ARBA" id="ARBA00022842"/>
    </source>
</evidence>
<proteinExistence type="inferred from homology"/>
<feature type="binding site" evidence="12">
    <location>
        <position position="183"/>
    </location>
    <ligand>
        <name>ATP</name>
        <dbReference type="ChEBI" id="CHEBI:30616"/>
    </ligand>
</feature>
<dbReference type="EC" id="2.7.1.15" evidence="2 12"/>
<keyword evidence="15" id="KW-1185">Reference proteome</keyword>
<feature type="binding site" evidence="12">
    <location>
        <begin position="219"/>
        <end position="224"/>
    </location>
    <ligand>
        <name>ATP</name>
        <dbReference type="ChEBI" id="CHEBI:30616"/>
    </ligand>
</feature>
<comment type="catalytic activity">
    <reaction evidence="12">
        <text>D-ribose + ATP = D-ribose 5-phosphate + ADP + H(+)</text>
        <dbReference type="Rhea" id="RHEA:13697"/>
        <dbReference type="ChEBI" id="CHEBI:15378"/>
        <dbReference type="ChEBI" id="CHEBI:30616"/>
        <dbReference type="ChEBI" id="CHEBI:47013"/>
        <dbReference type="ChEBI" id="CHEBI:78346"/>
        <dbReference type="ChEBI" id="CHEBI:456216"/>
        <dbReference type="EC" id="2.7.1.15"/>
    </reaction>
</comment>
<keyword evidence="12" id="KW-0963">Cytoplasm</keyword>
<dbReference type="InterPro" id="IPR011611">
    <property type="entry name" value="PfkB_dom"/>
</dbReference>
<feature type="binding site" evidence="12">
    <location>
        <position position="281"/>
    </location>
    <ligand>
        <name>K(+)</name>
        <dbReference type="ChEBI" id="CHEBI:29103"/>
    </ligand>
</feature>
<dbReference type="GO" id="GO:0046872">
    <property type="term" value="F:metal ion binding"/>
    <property type="evidence" value="ECO:0007669"/>
    <property type="project" value="UniProtKB-KW"/>
</dbReference>
<dbReference type="KEGG" id="eri:EEI45_00430"/>
<dbReference type="PANTHER" id="PTHR10584">
    <property type="entry name" value="SUGAR KINASE"/>
    <property type="match status" value="1"/>
</dbReference>
<feature type="active site" description="Proton acceptor" evidence="12">
    <location>
        <position position="251"/>
    </location>
</feature>
<comment type="subcellular location">
    <subcellularLocation>
        <location evidence="12">Cytoplasm</location>
    </subcellularLocation>
</comment>
<evidence type="ECO:0000256" key="4">
    <source>
        <dbReference type="ARBA" id="ARBA00022679"/>
    </source>
</evidence>
<comment type="similarity">
    <text evidence="1">Belongs to the carbohydrate kinase pfkB family.</text>
</comment>
<dbReference type="GO" id="GO:0004747">
    <property type="term" value="F:ribokinase activity"/>
    <property type="evidence" value="ECO:0007669"/>
    <property type="project" value="UniProtKB-UniRule"/>
</dbReference>
<evidence type="ECO:0000256" key="2">
    <source>
        <dbReference type="ARBA" id="ARBA00012035"/>
    </source>
</evidence>
<name>A0A3Q8S6H8_9FIRM</name>
<evidence type="ECO:0000256" key="3">
    <source>
        <dbReference type="ARBA" id="ARBA00016943"/>
    </source>
</evidence>
<dbReference type="InterPro" id="IPR029056">
    <property type="entry name" value="Ribokinase-like"/>
</dbReference>
<evidence type="ECO:0000259" key="13">
    <source>
        <dbReference type="Pfam" id="PF00294"/>
    </source>
</evidence>
<feature type="binding site" evidence="12">
    <location>
        <begin position="250"/>
        <end position="251"/>
    </location>
    <ligand>
        <name>ATP</name>
        <dbReference type="ChEBI" id="CHEBI:30616"/>
    </ligand>
</feature>
<comment type="activity regulation">
    <text evidence="12">Activated by a monovalent cation that binds near, but not in, the active site. The most likely occupant of the site in vivo is potassium. Ion binding induces a conformational change that may alter substrate affinity.</text>
</comment>
<dbReference type="Gene3D" id="3.40.1190.20">
    <property type="match status" value="1"/>
</dbReference>
<keyword evidence="11 12" id="KW-0119">Carbohydrate metabolism</keyword>
<evidence type="ECO:0000256" key="6">
    <source>
        <dbReference type="ARBA" id="ARBA00022741"/>
    </source>
</evidence>
<dbReference type="EMBL" id="CP034234">
    <property type="protein sequence ID" value="AZK43480.1"/>
    <property type="molecule type" value="Genomic_DNA"/>
</dbReference>
<dbReference type="InterPro" id="IPR002139">
    <property type="entry name" value="Ribo/fructo_kinase"/>
</dbReference>
<dbReference type="InterPro" id="IPR011877">
    <property type="entry name" value="Ribokinase"/>
</dbReference>
<evidence type="ECO:0000256" key="7">
    <source>
        <dbReference type="ARBA" id="ARBA00022777"/>
    </source>
</evidence>
<dbReference type="PROSITE" id="PS00583">
    <property type="entry name" value="PFKB_KINASES_1"/>
    <property type="match status" value="1"/>
</dbReference>
<dbReference type="AlphaFoldDB" id="A0A3Q8S6H8"/>
<evidence type="ECO:0000256" key="5">
    <source>
        <dbReference type="ARBA" id="ARBA00022723"/>
    </source>
</evidence>
<comment type="function">
    <text evidence="12">Catalyzes the phosphorylation of ribose at O-5 in a reaction requiring ATP and magnesium. The resulting D-ribose-5-phosphate can then be used either for sythesis of nucleotides, histidine, and tryptophan, or as a component of the pentose phosphate pathway.</text>
</comment>
<keyword evidence="9 12" id="KW-0460">Magnesium</keyword>
<reference evidence="14 15" key="1">
    <citation type="journal article" date="2020" name="Int. J. Syst. Evol. Microbiol.">
        <title>Description of Erysipelothrix piscisicarius sp. nov., an emergent fish pathogen, and assessment of virulence using a tiger barb (Puntigrus tetrazona) infection model.</title>
        <authorList>
            <person name="Pomaranski E.K."/>
            <person name="Griffin M.J."/>
            <person name="Camus A.C."/>
            <person name="Armwood A.R."/>
            <person name="Shelley J."/>
            <person name="Waldbieser G.C."/>
            <person name="LaFrentz B.R."/>
            <person name="Garcia J.C."/>
            <person name="Yanong R."/>
            <person name="Soto E."/>
        </authorList>
    </citation>
    <scope>NUCLEOTIDE SEQUENCE [LARGE SCALE GENOMIC DNA]</scope>
    <source>
        <strain evidence="14 15">15TAL0474</strain>
    </source>
</reference>
<keyword evidence="7 12" id="KW-0418">Kinase</keyword>
<feature type="binding site" evidence="12">
    <location>
        <position position="286"/>
    </location>
    <ligand>
        <name>K(+)</name>
        <dbReference type="ChEBI" id="CHEBI:29103"/>
    </ligand>
</feature>
<dbReference type="GO" id="GO:0005829">
    <property type="term" value="C:cytosol"/>
    <property type="evidence" value="ECO:0007669"/>
    <property type="project" value="TreeGrafter"/>
</dbReference>
<dbReference type="HAMAP" id="MF_01987">
    <property type="entry name" value="Ribokinase"/>
    <property type="match status" value="1"/>
</dbReference>
<dbReference type="Pfam" id="PF00294">
    <property type="entry name" value="PfkB"/>
    <property type="match status" value="1"/>
</dbReference>
<comment type="subunit">
    <text evidence="12">Homodimer.</text>
</comment>
<keyword evidence="6 12" id="KW-0547">Nucleotide-binding</keyword>
<sequence length="308" mass="32932">MSSKIYVLGSINADLMISANRVPQQGETIAGYDYFEAIGGKGGNQAAACANLGAPTFLIGSVGRDYHGQLALNALNNFGVNTNHVLLSDDEHTGVAMILKTDHDNRIIINQGANANISVPRIHEALQGSNQDFFLTQFEVPLYAVYEGLKQAKTLGMTTVVNPAPAVVMNEDFYPLIDYLVVNQSESEILTEIFPHDLEDCKRAATTLCERGVKTVVFTLGGSGSICISKDHVDIIPSYAVDVVDTTGAGDAYIGTFLYGLSKQWNLQKALTYASAAGALACTKQGAQEALPTLEALTDFMNQGGNDE</sequence>
<feature type="binding site" evidence="12">
    <location>
        <position position="284"/>
    </location>
    <ligand>
        <name>K(+)</name>
        <dbReference type="ChEBI" id="CHEBI:29103"/>
    </ligand>
</feature>
<dbReference type="SUPFAM" id="SSF53613">
    <property type="entry name" value="Ribokinase-like"/>
    <property type="match status" value="1"/>
</dbReference>
<feature type="binding site" evidence="12">
    <location>
        <begin position="12"/>
        <end position="14"/>
    </location>
    <ligand>
        <name>substrate</name>
    </ligand>
</feature>